<feature type="coiled-coil region" evidence="4">
    <location>
        <begin position="190"/>
        <end position="235"/>
    </location>
</feature>
<accession>A0ABT3DHW7</accession>
<dbReference type="PRINTS" id="PR00260">
    <property type="entry name" value="CHEMTRNSDUCR"/>
</dbReference>
<feature type="domain" description="Methyl-accepting transducer" evidence="5">
    <location>
        <begin position="186"/>
        <end position="435"/>
    </location>
</feature>
<dbReference type="Pfam" id="PF11563">
    <property type="entry name" value="Protoglobin"/>
    <property type="match status" value="1"/>
</dbReference>
<evidence type="ECO:0000256" key="1">
    <source>
        <dbReference type="ARBA" id="ARBA00023224"/>
    </source>
</evidence>
<evidence type="ECO:0000259" key="5">
    <source>
        <dbReference type="PROSITE" id="PS50111"/>
    </source>
</evidence>
<dbReference type="SUPFAM" id="SSF58104">
    <property type="entry name" value="Methyl-accepting chemotaxis protein (MCP) signaling domain"/>
    <property type="match status" value="1"/>
</dbReference>
<evidence type="ECO:0000256" key="4">
    <source>
        <dbReference type="SAM" id="Coils"/>
    </source>
</evidence>
<dbReference type="Proteomes" id="UP001526147">
    <property type="component" value="Unassembled WGS sequence"/>
</dbReference>
<dbReference type="PANTHER" id="PTHR32089">
    <property type="entry name" value="METHYL-ACCEPTING CHEMOTAXIS PROTEIN MCPB"/>
    <property type="match status" value="1"/>
</dbReference>
<dbReference type="EMBL" id="JAOYEY010000036">
    <property type="protein sequence ID" value="MCV9886116.1"/>
    <property type="molecule type" value="Genomic_DNA"/>
</dbReference>
<evidence type="ECO:0000313" key="6">
    <source>
        <dbReference type="EMBL" id="MCV9886116.1"/>
    </source>
</evidence>
<dbReference type="Pfam" id="PF00015">
    <property type="entry name" value="MCPsignal"/>
    <property type="match status" value="1"/>
</dbReference>
<dbReference type="PROSITE" id="PS50111">
    <property type="entry name" value="CHEMOTAXIS_TRANSDUC_2"/>
    <property type="match status" value="1"/>
</dbReference>
<organism evidence="6 7">
    <name type="scientific">Metabacillus halosaccharovorans</name>
    <dbReference type="NCBI Taxonomy" id="930124"/>
    <lineage>
        <taxon>Bacteria</taxon>
        <taxon>Bacillati</taxon>
        <taxon>Bacillota</taxon>
        <taxon>Bacilli</taxon>
        <taxon>Bacillales</taxon>
        <taxon>Bacillaceae</taxon>
        <taxon>Metabacillus</taxon>
    </lineage>
</organism>
<dbReference type="InterPro" id="IPR044398">
    <property type="entry name" value="Globin-sensor_dom"/>
</dbReference>
<gene>
    <name evidence="6" type="ORF">OIH86_10645</name>
</gene>
<dbReference type="CDD" id="cd01068">
    <property type="entry name" value="globin_sensor"/>
    <property type="match status" value="1"/>
</dbReference>
<keyword evidence="1 3" id="KW-0807">Transducer</keyword>
<protein>
    <submittedName>
        <fullName evidence="6">Globin-coupled sensor protein</fullName>
    </submittedName>
</protein>
<keyword evidence="4" id="KW-0175">Coiled coil</keyword>
<comment type="similarity">
    <text evidence="2">Belongs to the methyl-accepting chemotaxis (MCP) protein family.</text>
</comment>
<dbReference type="SMART" id="SM00283">
    <property type="entry name" value="MA"/>
    <property type="match status" value="1"/>
</dbReference>
<comment type="caution">
    <text evidence="6">The sequence shown here is derived from an EMBL/GenBank/DDBJ whole genome shotgun (WGS) entry which is preliminary data.</text>
</comment>
<dbReference type="SUPFAM" id="SSF46458">
    <property type="entry name" value="Globin-like"/>
    <property type="match status" value="1"/>
</dbReference>
<dbReference type="Gene3D" id="1.10.490.10">
    <property type="entry name" value="Globins"/>
    <property type="match status" value="1"/>
</dbReference>
<proteinExistence type="inferred from homology"/>
<evidence type="ECO:0000256" key="3">
    <source>
        <dbReference type="PROSITE-ProRule" id="PRU00284"/>
    </source>
</evidence>
<dbReference type="RefSeq" id="WP_264142764.1">
    <property type="nucleotide sequence ID" value="NZ_JAOYEY010000036.1"/>
</dbReference>
<sequence length="435" mass="49753">MFRFKRKGLETVQSFQPILQFPEEKEIAFVKDKDIAARLHYMGLTNQHIQVLQQSQTFLFEIIDEVLQKVLNQLFKQPLLTNIVKENSNRERLYQVFVRYFQSILSGNFDDEYFKMRKRIGRTHNGANLPASWFIATYSALNTLLIPQIIKKFEGDTETLSNLLLAVTHITNLDTQLVVENYIESRMKQLEEVNSTKELLQKDLASISQEVAVSVEESESTINETSQKAEQIRQETEVTQKSSQNLVNLTNENQEQMNSMMEAFNLVIQEVDTSIKGITHLRDTSEKILAMTKNIEEIADQTNLLALNASIEAARAGEEGKGFAVVATEVRKLAENSKKMSLEIKDLVEKNNTSTRHLVDNMQTMNLSSQESKQKIQQVQGGLITVRMEMENYLSMFNRNKSDLDSIVQSIKEINQTTKNLSTLANTLLNKAEDQ</sequence>
<dbReference type="InterPro" id="IPR009050">
    <property type="entry name" value="Globin-like_sf"/>
</dbReference>
<dbReference type="InterPro" id="IPR004090">
    <property type="entry name" value="Chemotax_Me-accpt_rcpt"/>
</dbReference>
<dbReference type="InterPro" id="IPR004089">
    <property type="entry name" value="MCPsignal_dom"/>
</dbReference>
<evidence type="ECO:0000313" key="7">
    <source>
        <dbReference type="Proteomes" id="UP001526147"/>
    </source>
</evidence>
<dbReference type="InterPro" id="IPR012292">
    <property type="entry name" value="Globin/Proto"/>
</dbReference>
<dbReference type="PANTHER" id="PTHR32089:SF112">
    <property type="entry name" value="LYSOZYME-LIKE PROTEIN-RELATED"/>
    <property type="match status" value="1"/>
</dbReference>
<name>A0ABT3DHW7_9BACI</name>
<reference evidence="6 7" key="1">
    <citation type="submission" date="2022-10" db="EMBL/GenBank/DDBJ databases">
        <title>Draft genome assembly of moderately radiation resistant bacterium Metabacillus halosaccharovorans.</title>
        <authorList>
            <person name="Pal S."/>
            <person name="Gopinathan A."/>
        </authorList>
    </citation>
    <scope>NUCLEOTIDE SEQUENCE [LARGE SCALE GENOMIC DNA]</scope>
    <source>
        <strain evidence="6 7">VITHBRA001</strain>
    </source>
</reference>
<evidence type="ECO:0000256" key="2">
    <source>
        <dbReference type="ARBA" id="ARBA00029447"/>
    </source>
</evidence>
<dbReference type="Gene3D" id="1.10.287.950">
    <property type="entry name" value="Methyl-accepting chemotaxis protein"/>
    <property type="match status" value="1"/>
</dbReference>
<dbReference type="InterPro" id="IPR039379">
    <property type="entry name" value="Protoglobin_sensor_dom"/>
</dbReference>
<keyword evidence="7" id="KW-1185">Reference proteome</keyword>